<name>A0A5D9DBN7_HALER</name>
<sequence length="234" mass="26990">MKERPILFNDEMVRAILDGRKTQTRRVVKLQPSNGWSFETAEGAAMRLGYITSSHPKKGKFGAFIRREIHPGSGKYEHDIIPCPYGQPGDQLWVRETTLRVEEHGFVGPVYTESEYGREVLGWGLRPGPDDPSEVEPHEIRRRPSIHMPRSMARLLLEVTAVRVERLQDITEADAKKEGCDNSETEGARYCGWYEKPRRAFRRVWERINGNGSWADNPWVWVVEFQRVDSEVPS</sequence>
<gene>
    <name evidence="1" type="ORF">FZZ93_01240</name>
</gene>
<organism evidence="1 2">
    <name type="scientific">Halomonas eurihalina</name>
    <dbReference type="NCBI Taxonomy" id="42566"/>
    <lineage>
        <taxon>Bacteria</taxon>
        <taxon>Pseudomonadati</taxon>
        <taxon>Pseudomonadota</taxon>
        <taxon>Gammaproteobacteria</taxon>
        <taxon>Oceanospirillales</taxon>
        <taxon>Halomonadaceae</taxon>
        <taxon>Halomonas</taxon>
    </lineage>
</organism>
<dbReference type="RefSeq" id="WP_149320512.1">
    <property type="nucleotide sequence ID" value="NZ_JARWAH010000001.1"/>
</dbReference>
<accession>A0A5D9DBN7</accession>
<evidence type="ECO:0008006" key="3">
    <source>
        <dbReference type="Google" id="ProtNLM"/>
    </source>
</evidence>
<keyword evidence="2" id="KW-1185">Reference proteome</keyword>
<dbReference type="OrthoDB" id="72471at2"/>
<dbReference type="AlphaFoldDB" id="A0A5D9DBN7"/>
<protein>
    <recommendedName>
        <fullName evidence="3">ASCH domain-containing protein</fullName>
    </recommendedName>
</protein>
<proteinExistence type="predicted"/>
<evidence type="ECO:0000313" key="2">
    <source>
        <dbReference type="Proteomes" id="UP000324260"/>
    </source>
</evidence>
<dbReference type="Proteomes" id="UP000324260">
    <property type="component" value="Unassembled WGS sequence"/>
</dbReference>
<dbReference type="EMBL" id="VTPU01000001">
    <property type="protein sequence ID" value="TZG41318.1"/>
    <property type="molecule type" value="Genomic_DNA"/>
</dbReference>
<evidence type="ECO:0000313" key="1">
    <source>
        <dbReference type="EMBL" id="TZG41318.1"/>
    </source>
</evidence>
<reference evidence="1 2" key="1">
    <citation type="submission" date="2019-08" db="EMBL/GenBank/DDBJ databases">
        <title>Draft Genome Sequence of Halomonas eurihalina Isolated from Preserved Hide-surface.</title>
        <authorList>
            <person name="Hussain S.A."/>
            <person name="Xu A."/>
            <person name="Sarker M."/>
            <person name="Sommers C."/>
        </authorList>
    </citation>
    <scope>NUCLEOTIDE SEQUENCE [LARGE SCALE GENOMIC DNA]</scope>
    <source>
        <strain evidence="1 2">MS1</strain>
    </source>
</reference>
<comment type="caution">
    <text evidence="1">The sequence shown here is derived from an EMBL/GenBank/DDBJ whole genome shotgun (WGS) entry which is preliminary data.</text>
</comment>